<protein>
    <submittedName>
        <fullName evidence="1">Uncharacterized protein</fullName>
    </submittedName>
</protein>
<organism evidence="1 2">
    <name type="scientific">Candidatus Woesebacteria bacterium RIFCSPLOWO2_01_FULL_37_19</name>
    <dbReference type="NCBI Taxonomy" id="1802514"/>
    <lineage>
        <taxon>Bacteria</taxon>
        <taxon>Candidatus Woeseibacteriota</taxon>
    </lineage>
</organism>
<gene>
    <name evidence="1" type="ORF">A2955_03120</name>
</gene>
<comment type="caution">
    <text evidence="1">The sequence shown here is derived from an EMBL/GenBank/DDBJ whole genome shotgun (WGS) entry which is preliminary data.</text>
</comment>
<dbReference type="EMBL" id="MGHA01000071">
    <property type="protein sequence ID" value="OGM56915.1"/>
    <property type="molecule type" value="Genomic_DNA"/>
</dbReference>
<dbReference type="STRING" id="1802514.A2955_03120"/>
<evidence type="ECO:0000313" key="2">
    <source>
        <dbReference type="Proteomes" id="UP000177501"/>
    </source>
</evidence>
<evidence type="ECO:0000313" key="1">
    <source>
        <dbReference type="EMBL" id="OGM56915.1"/>
    </source>
</evidence>
<accession>A0A1F8B0A9</accession>
<name>A0A1F8B0A9_9BACT</name>
<proteinExistence type="predicted"/>
<dbReference type="AlphaFoldDB" id="A0A1F8B0A9"/>
<sequence>MKKKIGGKEMFLRSKFCAYSAKSPFGKSPPHLLNQPNLKKTYKSLSSLTNVKLEVKPICSI</sequence>
<reference evidence="1 2" key="1">
    <citation type="journal article" date="2016" name="Nat. Commun.">
        <title>Thousands of microbial genomes shed light on interconnected biogeochemical processes in an aquifer system.</title>
        <authorList>
            <person name="Anantharaman K."/>
            <person name="Brown C.T."/>
            <person name="Hug L.A."/>
            <person name="Sharon I."/>
            <person name="Castelle C.J."/>
            <person name="Probst A.J."/>
            <person name="Thomas B.C."/>
            <person name="Singh A."/>
            <person name="Wilkins M.J."/>
            <person name="Karaoz U."/>
            <person name="Brodie E.L."/>
            <person name="Williams K.H."/>
            <person name="Hubbard S.S."/>
            <person name="Banfield J.F."/>
        </authorList>
    </citation>
    <scope>NUCLEOTIDE SEQUENCE [LARGE SCALE GENOMIC DNA]</scope>
</reference>
<dbReference type="Proteomes" id="UP000177501">
    <property type="component" value="Unassembled WGS sequence"/>
</dbReference>